<protein>
    <submittedName>
        <fullName evidence="2">Uncharacterized protein</fullName>
    </submittedName>
</protein>
<dbReference type="Proteomes" id="UP000050424">
    <property type="component" value="Unassembled WGS sequence"/>
</dbReference>
<feature type="compositionally biased region" description="Low complexity" evidence="1">
    <location>
        <begin position="382"/>
        <end position="397"/>
    </location>
</feature>
<feature type="compositionally biased region" description="Low complexity" evidence="1">
    <location>
        <begin position="215"/>
        <end position="226"/>
    </location>
</feature>
<feature type="compositionally biased region" description="Basic and acidic residues" evidence="1">
    <location>
        <begin position="245"/>
        <end position="258"/>
    </location>
</feature>
<feature type="compositionally biased region" description="Polar residues" evidence="1">
    <location>
        <begin position="283"/>
        <end position="297"/>
    </location>
</feature>
<dbReference type="AlphaFoldDB" id="A0A0P7BLN4"/>
<comment type="caution">
    <text evidence="2">The sequence shown here is derived from an EMBL/GenBank/DDBJ whole genome shotgun (WGS) entry which is preliminary data.</text>
</comment>
<feature type="compositionally biased region" description="Polar residues" evidence="1">
    <location>
        <begin position="354"/>
        <end position="373"/>
    </location>
</feature>
<feature type="compositionally biased region" description="Low complexity" evidence="1">
    <location>
        <begin position="122"/>
        <end position="135"/>
    </location>
</feature>
<keyword evidence="3" id="KW-1185">Reference proteome</keyword>
<feature type="region of interest" description="Disordered" evidence="1">
    <location>
        <begin position="112"/>
        <end position="171"/>
    </location>
</feature>
<evidence type="ECO:0000313" key="3">
    <source>
        <dbReference type="Proteomes" id="UP000050424"/>
    </source>
</evidence>
<feature type="compositionally biased region" description="Polar residues" evidence="1">
    <location>
        <begin position="136"/>
        <end position="165"/>
    </location>
</feature>
<dbReference type="EMBL" id="LKCW01000051">
    <property type="protein sequence ID" value="KPM42261.1"/>
    <property type="molecule type" value="Genomic_DNA"/>
</dbReference>
<evidence type="ECO:0000256" key="1">
    <source>
        <dbReference type="SAM" id="MobiDB-lite"/>
    </source>
</evidence>
<sequence length="422" mass="45282">MAEPHTPEVAREDREVPGEDLVFAEGQLSKMKDDILAVLFRGLREMFDHLRPPSSPQSQDRDCQFTLAEACRSKDCLDFFNSSMKIHALVLALVVQRLRSAKQNLIAQSKLADTSVDDPEGSAAIDASQQADSQQNHAIQQGSPEQETQASRAAQPVNGSSNQDTLMADGDPLMVNPEVLRMLQALIDDDKIQPGESPLTPDQDTSAPMMDEQPAARLASDAATAASEVPSAQPALPTVTPPQGQEHESCSPEPKDQRSGSLSSQPANGCQVDENENEHTSVVHGSQPANGPSNQVTLMADGGAAPFDVEAARMLEPGPGEYGYLAWRHLLTPEPELRTLITAPRDREHEDTSSTDGSQPATPANGQLVQSPTARPEQEHTQSPQPVDQPSPDGQDGLTADVGRKRKASEDLPGTAPKKNTE</sequence>
<feature type="compositionally biased region" description="Polar residues" evidence="1">
    <location>
        <begin position="259"/>
        <end position="268"/>
    </location>
</feature>
<gene>
    <name evidence="2" type="ORF">AK830_g4290</name>
</gene>
<name>A0A0P7BLN4_9HYPO</name>
<organism evidence="2 3">
    <name type="scientific">Neonectria ditissima</name>
    <dbReference type="NCBI Taxonomy" id="78410"/>
    <lineage>
        <taxon>Eukaryota</taxon>
        <taxon>Fungi</taxon>
        <taxon>Dikarya</taxon>
        <taxon>Ascomycota</taxon>
        <taxon>Pezizomycotina</taxon>
        <taxon>Sordariomycetes</taxon>
        <taxon>Hypocreomycetidae</taxon>
        <taxon>Hypocreales</taxon>
        <taxon>Nectriaceae</taxon>
        <taxon>Neonectria</taxon>
    </lineage>
</organism>
<feature type="region of interest" description="Disordered" evidence="1">
    <location>
        <begin position="189"/>
        <end position="300"/>
    </location>
</feature>
<reference evidence="2 3" key="1">
    <citation type="submission" date="2015-09" db="EMBL/GenBank/DDBJ databases">
        <title>Draft genome of a European isolate of the apple canker pathogen Neonectria ditissima.</title>
        <authorList>
            <person name="Gomez-Cortecero A."/>
            <person name="Harrison R.J."/>
            <person name="Armitage A.D."/>
        </authorList>
    </citation>
    <scope>NUCLEOTIDE SEQUENCE [LARGE SCALE GENOMIC DNA]</scope>
    <source>
        <strain evidence="2 3">R09/05</strain>
    </source>
</reference>
<accession>A0A0P7BLN4</accession>
<feature type="region of interest" description="Disordered" evidence="1">
    <location>
        <begin position="345"/>
        <end position="422"/>
    </location>
</feature>
<evidence type="ECO:0000313" key="2">
    <source>
        <dbReference type="EMBL" id="KPM42261.1"/>
    </source>
</evidence>
<proteinExistence type="predicted"/>